<dbReference type="SUPFAM" id="SSF51735">
    <property type="entry name" value="NAD(P)-binding Rossmann-fold domains"/>
    <property type="match status" value="1"/>
</dbReference>
<evidence type="ECO:0000256" key="2">
    <source>
        <dbReference type="ARBA" id="ARBA00023002"/>
    </source>
</evidence>
<comment type="catalytic activity">
    <reaction evidence="12">
        <text>15-oxo-(5S,6R)-dihydroxy-(7E,9E,11Z)-eicosatrienoate + NADH + H(+) = (5S,6R,15S)-trihydroxy-(7E,9E,11Z)-eicosatrienoate + NAD(+)</text>
        <dbReference type="Rhea" id="RHEA:41596"/>
        <dbReference type="ChEBI" id="CHEBI:15378"/>
        <dbReference type="ChEBI" id="CHEBI:57540"/>
        <dbReference type="ChEBI" id="CHEBI:57945"/>
        <dbReference type="ChEBI" id="CHEBI:78325"/>
        <dbReference type="ChEBI" id="CHEBI:78329"/>
    </reaction>
    <physiologicalReaction direction="left-to-right" evidence="12">
        <dbReference type="Rhea" id="RHEA:41597"/>
    </physiologicalReaction>
</comment>
<dbReference type="InterPro" id="IPR002347">
    <property type="entry name" value="SDR_fam"/>
</dbReference>
<dbReference type="EC" id="1.1.1.141" evidence="3"/>
<comment type="caution">
    <text evidence="22">The sequence shown here is derived from an EMBL/GenBank/DDBJ whole genome shotgun (WGS) entry which is preliminary data.</text>
</comment>
<comment type="catalytic activity">
    <reaction evidence="9">
        <text>prostaglandin E1 + NAD(+) = 15-oxoprostaglandin E1 + NADH + H(+)</text>
        <dbReference type="Rhea" id="RHEA:16477"/>
        <dbReference type="ChEBI" id="CHEBI:15378"/>
        <dbReference type="ChEBI" id="CHEBI:57397"/>
        <dbReference type="ChEBI" id="CHEBI:57401"/>
        <dbReference type="ChEBI" id="CHEBI:57540"/>
        <dbReference type="ChEBI" id="CHEBI:57945"/>
    </reaction>
    <physiologicalReaction direction="left-to-right" evidence="9">
        <dbReference type="Rhea" id="RHEA:16478"/>
    </physiologicalReaction>
</comment>
<evidence type="ECO:0000256" key="18">
    <source>
        <dbReference type="ARBA" id="ARBA00048739"/>
    </source>
</evidence>
<comment type="catalytic activity">
    <reaction evidence="17">
        <text>prostaglandin A1 + NAD(+) = 15-oxo-prostaglandin A1 + NADH + H(+)</text>
        <dbReference type="Rhea" id="RHEA:41263"/>
        <dbReference type="ChEBI" id="CHEBI:15378"/>
        <dbReference type="ChEBI" id="CHEBI:57398"/>
        <dbReference type="ChEBI" id="CHEBI:57540"/>
        <dbReference type="ChEBI" id="CHEBI:57945"/>
        <dbReference type="ChEBI" id="CHEBI:85072"/>
    </reaction>
    <physiologicalReaction direction="left-to-right" evidence="17">
        <dbReference type="Rhea" id="RHEA:41264"/>
    </physiologicalReaction>
</comment>
<sequence>MARDVKGKVVLVTGSADGLGLAMVDHFLKNGAERAIMLDFNEKKGLQSLENIKAKYGKDRAVFFPCNVVMDLDKIYAEVTKIVTVDIVINNAGVLDEKSIRNTINVNALAVMEWTMKFFEYMRKDKGGNGGHEYTYNRTGVRVVAFCPGLTRTHMTNNPNVREEDTFNDFCVELKAEEWQDVDDIGKGMVETFQKADSGTVWLVEGGRAAEKINV</sequence>
<keyword evidence="23" id="KW-1185">Reference proteome</keyword>
<evidence type="ECO:0000256" key="5">
    <source>
        <dbReference type="ARBA" id="ARBA00040276"/>
    </source>
</evidence>
<dbReference type="Gene3D" id="3.40.50.720">
    <property type="entry name" value="NAD(P)-binding Rossmann-like Domain"/>
    <property type="match status" value="2"/>
</dbReference>
<comment type="catalytic activity">
    <reaction evidence="11">
        <text>14-hydroxy-(4Z,7Z,10Z,12E,16Z,19Z)-docosahexaenoate + NAD(+) = 14-oxo-(4Z,7Z,10Z,12E,16Z,19Z)-docosahexaenoate + NADH + H(+)</text>
        <dbReference type="Rhea" id="RHEA:48952"/>
        <dbReference type="ChEBI" id="CHEBI:15378"/>
        <dbReference type="ChEBI" id="CHEBI:57540"/>
        <dbReference type="ChEBI" id="CHEBI:57945"/>
        <dbReference type="ChEBI" id="CHEBI:90866"/>
        <dbReference type="ChEBI" id="CHEBI:90867"/>
    </reaction>
    <physiologicalReaction direction="left-to-right" evidence="11">
        <dbReference type="Rhea" id="RHEA:48953"/>
    </physiologicalReaction>
</comment>
<evidence type="ECO:0000313" key="22">
    <source>
        <dbReference type="EMBL" id="CAK1547378.1"/>
    </source>
</evidence>
<dbReference type="EMBL" id="CAVLEF010000009">
    <property type="protein sequence ID" value="CAK1547378.1"/>
    <property type="molecule type" value="Genomic_DNA"/>
</dbReference>
<dbReference type="Pfam" id="PF00106">
    <property type="entry name" value="adh_short"/>
    <property type="match status" value="1"/>
</dbReference>
<evidence type="ECO:0000256" key="13">
    <source>
        <dbReference type="ARBA" id="ARBA00048144"/>
    </source>
</evidence>
<evidence type="ECO:0000256" key="12">
    <source>
        <dbReference type="ARBA" id="ARBA00048140"/>
    </source>
</evidence>
<comment type="catalytic activity">
    <reaction evidence="16">
        <text>lipoxin A4 + NAD(+) = 15-oxo-(5S,6R)-dihydroxy-(7E,9E,11Z,13E)-eicosatetraenoate + NADH + H(+)</text>
        <dbReference type="Rhea" id="RHEA:41572"/>
        <dbReference type="ChEBI" id="CHEBI:15378"/>
        <dbReference type="ChEBI" id="CHEBI:57540"/>
        <dbReference type="ChEBI" id="CHEBI:57945"/>
        <dbReference type="ChEBI" id="CHEBI:67026"/>
        <dbReference type="ChEBI" id="CHEBI:78311"/>
    </reaction>
    <physiologicalReaction direction="left-to-right" evidence="16">
        <dbReference type="Rhea" id="RHEA:41573"/>
    </physiologicalReaction>
</comment>
<comment type="catalytic activity">
    <reaction evidence="15">
        <text>resolvin D2 + NAD(+) = 7-oxoresolvin D2 + NADH + H(+)</text>
        <dbReference type="Rhea" id="RHEA:53584"/>
        <dbReference type="ChEBI" id="CHEBI:15378"/>
        <dbReference type="ChEBI" id="CHEBI:57540"/>
        <dbReference type="ChEBI" id="CHEBI:57945"/>
        <dbReference type="ChEBI" id="CHEBI:133367"/>
        <dbReference type="ChEBI" id="CHEBI:137497"/>
    </reaction>
    <physiologicalReaction direction="left-to-right" evidence="15">
        <dbReference type="Rhea" id="RHEA:53585"/>
    </physiologicalReaction>
</comment>
<comment type="similarity">
    <text evidence="1">Belongs to the short-chain dehydrogenases/reductases (SDR) family.</text>
</comment>
<evidence type="ECO:0000256" key="3">
    <source>
        <dbReference type="ARBA" id="ARBA00038968"/>
    </source>
</evidence>
<dbReference type="GO" id="GO:0005737">
    <property type="term" value="C:cytoplasm"/>
    <property type="evidence" value="ECO:0007669"/>
    <property type="project" value="TreeGrafter"/>
</dbReference>
<evidence type="ECO:0000256" key="16">
    <source>
        <dbReference type="ARBA" id="ARBA00048535"/>
    </source>
</evidence>
<reference evidence="22 23" key="1">
    <citation type="submission" date="2023-11" db="EMBL/GenBank/DDBJ databases">
        <authorList>
            <person name="Okamura Y."/>
        </authorList>
    </citation>
    <scope>NUCLEOTIDE SEQUENCE [LARGE SCALE GENOMIC DNA]</scope>
</reference>
<dbReference type="GO" id="GO:0016404">
    <property type="term" value="F:15-hydroxyprostaglandin dehydrogenase (NAD+) activity"/>
    <property type="evidence" value="ECO:0007669"/>
    <property type="project" value="UniProtKB-EC"/>
</dbReference>
<dbReference type="Proteomes" id="UP001497472">
    <property type="component" value="Unassembled WGS sequence"/>
</dbReference>
<evidence type="ECO:0000256" key="20">
    <source>
        <dbReference type="ARBA" id="ARBA00049151"/>
    </source>
</evidence>
<evidence type="ECO:0000313" key="23">
    <source>
        <dbReference type="Proteomes" id="UP001497472"/>
    </source>
</evidence>
<evidence type="ECO:0000256" key="7">
    <source>
        <dbReference type="ARBA" id="ARBA00042026"/>
    </source>
</evidence>
<evidence type="ECO:0000256" key="15">
    <source>
        <dbReference type="ARBA" id="ARBA00048393"/>
    </source>
</evidence>
<dbReference type="PANTHER" id="PTHR44229">
    <property type="entry name" value="15-HYDROXYPROSTAGLANDIN DEHYDROGENASE [NAD(+)]"/>
    <property type="match status" value="1"/>
</dbReference>
<comment type="catalytic activity">
    <reaction evidence="18">
        <text>prostaglandin E2 + NAD(+) = 15-oxoprostaglandin E2 + NADH + H(+)</text>
        <dbReference type="Rhea" id="RHEA:11876"/>
        <dbReference type="ChEBI" id="CHEBI:15378"/>
        <dbReference type="ChEBI" id="CHEBI:57400"/>
        <dbReference type="ChEBI" id="CHEBI:57540"/>
        <dbReference type="ChEBI" id="CHEBI:57945"/>
        <dbReference type="ChEBI" id="CHEBI:606564"/>
        <dbReference type="EC" id="1.1.1.141"/>
    </reaction>
    <physiologicalReaction direction="left-to-right" evidence="18">
        <dbReference type="Rhea" id="RHEA:11877"/>
    </physiologicalReaction>
</comment>
<comment type="catalytic activity">
    <reaction evidence="14">
        <text>resolvin D1 + NAD(+) = 17-oxoresolvin D1 + NADH + H(+)</text>
        <dbReference type="Rhea" id="RHEA:50128"/>
        <dbReference type="ChEBI" id="CHEBI:15378"/>
        <dbReference type="ChEBI" id="CHEBI:57540"/>
        <dbReference type="ChEBI" id="CHEBI:57945"/>
        <dbReference type="ChEBI" id="CHEBI:132079"/>
        <dbReference type="ChEBI" id="CHEBI:132081"/>
    </reaction>
    <physiologicalReaction direction="left-to-right" evidence="14">
        <dbReference type="Rhea" id="RHEA:50129"/>
    </physiologicalReaction>
</comment>
<comment type="catalytic activity">
    <reaction evidence="13">
        <text>(11R)-hydroxy-(5Z,8Z,12E,14Z)-eicosatetraenoate + NAD(+) = 11-oxo-(5Z,8Z,12E,14Z)-eicosatetraenoate + NADH + H(+)</text>
        <dbReference type="Rhea" id="RHEA:48640"/>
        <dbReference type="ChEBI" id="CHEBI:15378"/>
        <dbReference type="ChEBI" id="CHEBI:57540"/>
        <dbReference type="ChEBI" id="CHEBI:57945"/>
        <dbReference type="ChEBI" id="CHEBI:78836"/>
        <dbReference type="ChEBI" id="CHEBI:90697"/>
    </reaction>
    <physiologicalReaction direction="left-to-right" evidence="13">
        <dbReference type="Rhea" id="RHEA:48641"/>
    </physiologicalReaction>
</comment>
<comment type="catalytic activity">
    <reaction evidence="20">
        <text>(15S)-hydroxy-(5Z,8Z,11Z,13E)-eicosatetraenoate + NAD(+) = 15-oxo-(5Z,8Z,11Z,13E)-eicosatetraenoate + NADH + H(+)</text>
        <dbReference type="Rhea" id="RHEA:23260"/>
        <dbReference type="ChEBI" id="CHEBI:15378"/>
        <dbReference type="ChEBI" id="CHEBI:57409"/>
        <dbReference type="ChEBI" id="CHEBI:57410"/>
        <dbReference type="ChEBI" id="CHEBI:57540"/>
        <dbReference type="ChEBI" id="CHEBI:57945"/>
        <dbReference type="EC" id="1.1.1.232"/>
    </reaction>
    <physiologicalReaction direction="left-to-right" evidence="20">
        <dbReference type="Rhea" id="RHEA:23261"/>
    </physiologicalReaction>
</comment>
<comment type="function">
    <text evidence="8">Catalyzes the NAD-dependent dehydrogenation (oxidation) of a broad array of hydroxylated polyunsaturated fatty acids (mainly eicosanoids and docosanoids, including prostaglandins, lipoxins and resolvins), yielding their corresponding keto (oxo) metabolites. Decreases the levels of the pro-proliferative prostaglandins such as prostaglandin E2 (whose activity is increased in cancer because of an increase in the expression of cyclooxygenase 2) and generates oxo-fatty acid products that can profoundly influence cell function by abrogating pro-inflammatory cytokine expression. Converts resolvins E1, D1 and D2 to their oxo products, which represents a mode of resolvin inactivation. Resolvin E1 plays important roles during the resolution phase of acute inflammation, while resolvins D1 and D2 have a unique role in obesity-induced adipose inflammation.</text>
</comment>
<evidence type="ECO:0000256" key="11">
    <source>
        <dbReference type="ARBA" id="ARBA00048008"/>
    </source>
</evidence>
<gene>
    <name evidence="22" type="ORF">LNINA_LOCUS6856</name>
</gene>
<dbReference type="GO" id="GO:0047034">
    <property type="term" value="F:15-hydroxyicosatetraenoate dehydrogenase activity"/>
    <property type="evidence" value="ECO:0007669"/>
    <property type="project" value="UniProtKB-EC"/>
</dbReference>
<comment type="catalytic activity">
    <reaction evidence="21">
        <text>resolvin E1 + NAD(+) = 18-oxo-resolvin E1 + NADH + H(+)</text>
        <dbReference type="Rhea" id="RHEA:49244"/>
        <dbReference type="ChEBI" id="CHEBI:15378"/>
        <dbReference type="ChEBI" id="CHEBI:57540"/>
        <dbReference type="ChEBI" id="CHEBI:57945"/>
        <dbReference type="ChEBI" id="CHEBI:91000"/>
        <dbReference type="ChEBI" id="CHEBI:91001"/>
    </reaction>
    <physiologicalReaction direction="left-to-right" evidence="21">
        <dbReference type="Rhea" id="RHEA:49245"/>
    </physiologicalReaction>
</comment>
<protein>
    <recommendedName>
        <fullName evidence="5">15-hydroxyprostaglandin dehydrogenase [NAD(+)]</fullName>
        <ecNumber evidence="3">1.1.1.141</ecNumber>
        <ecNumber evidence="4">1.1.1.232</ecNumber>
    </recommendedName>
    <alternativeName>
        <fullName evidence="7">Eicosanoid/docosanoid dehydrogenase [NAD(+)]</fullName>
    </alternativeName>
    <alternativeName>
        <fullName evidence="6">Prostaglandin dehydrogenase 1</fullName>
    </alternativeName>
</protein>
<evidence type="ECO:0000256" key="21">
    <source>
        <dbReference type="ARBA" id="ARBA00049188"/>
    </source>
</evidence>
<proteinExistence type="inferred from homology"/>
<evidence type="ECO:0000256" key="10">
    <source>
        <dbReference type="ARBA" id="ARBA00047672"/>
    </source>
</evidence>
<keyword evidence="2" id="KW-0560">Oxidoreductase</keyword>
<evidence type="ECO:0000256" key="1">
    <source>
        <dbReference type="ARBA" id="ARBA00006484"/>
    </source>
</evidence>
<accession>A0AAV1JGK8</accession>
<dbReference type="InterPro" id="IPR036291">
    <property type="entry name" value="NAD(P)-bd_dom_sf"/>
</dbReference>
<dbReference type="EC" id="1.1.1.232" evidence="4"/>
<evidence type="ECO:0000256" key="19">
    <source>
        <dbReference type="ARBA" id="ARBA00048921"/>
    </source>
</evidence>
<dbReference type="PANTHER" id="PTHR44229:SF4">
    <property type="entry name" value="15-HYDROXYPROSTAGLANDIN DEHYDROGENASE [NAD(+)]"/>
    <property type="match status" value="1"/>
</dbReference>
<evidence type="ECO:0000256" key="8">
    <source>
        <dbReference type="ARBA" id="ARBA00045705"/>
    </source>
</evidence>
<name>A0AAV1JGK8_9NEOP</name>
<comment type="catalytic activity">
    <reaction evidence="10">
        <text>resolvin D1 + NAD(+) = 8-oxoresolvin D1 + NADH + H(+)</text>
        <dbReference type="Rhea" id="RHEA:50124"/>
        <dbReference type="ChEBI" id="CHEBI:15378"/>
        <dbReference type="ChEBI" id="CHEBI:57540"/>
        <dbReference type="ChEBI" id="CHEBI:57945"/>
        <dbReference type="ChEBI" id="CHEBI:132079"/>
        <dbReference type="ChEBI" id="CHEBI:132080"/>
    </reaction>
    <physiologicalReaction direction="left-to-right" evidence="10">
        <dbReference type="Rhea" id="RHEA:50125"/>
    </physiologicalReaction>
</comment>
<organism evidence="22 23">
    <name type="scientific">Leptosia nina</name>
    <dbReference type="NCBI Taxonomy" id="320188"/>
    <lineage>
        <taxon>Eukaryota</taxon>
        <taxon>Metazoa</taxon>
        <taxon>Ecdysozoa</taxon>
        <taxon>Arthropoda</taxon>
        <taxon>Hexapoda</taxon>
        <taxon>Insecta</taxon>
        <taxon>Pterygota</taxon>
        <taxon>Neoptera</taxon>
        <taxon>Endopterygota</taxon>
        <taxon>Lepidoptera</taxon>
        <taxon>Glossata</taxon>
        <taxon>Ditrysia</taxon>
        <taxon>Papilionoidea</taxon>
        <taxon>Pieridae</taxon>
        <taxon>Pierinae</taxon>
        <taxon>Leptosia</taxon>
    </lineage>
</organism>
<evidence type="ECO:0000256" key="14">
    <source>
        <dbReference type="ARBA" id="ARBA00048170"/>
    </source>
</evidence>
<evidence type="ECO:0000256" key="6">
    <source>
        <dbReference type="ARBA" id="ARBA00041812"/>
    </source>
</evidence>
<evidence type="ECO:0000256" key="17">
    <source>
        <dbReference type="ARBA" id="ARBA00048611"/>
    </source>
</evidence>
<dbReference type="PRINTS" id="PR00081">
    <property type="entry name" value="GDHRDH"/>
</dbReference>
<dbReference type="AlphaFoldDB" id="A0AAV1JGK8"/>
<evidence type="ECO:0000256" key="9">
    <source>
        <dbReference type="ARBA" id="ARBA00047325"/>
    </source>
</evidence>
<comment type="catalytic activity">
    <reaction evidence="19">
        <text>resolvin D2 + NAD(+) = 16-oxoresolvin D2 + NADH + H(+)</text>
        <dbReference type="Rhea" id="RHEA:53588"/>
        <dbReference type="ChEBI" id="CHEBI:15378"/>
        <dbReference type="ChEBI" id="CHEBI:57540"/>
        <dbReference type="ChEBI" id="CHEBI:57945"/>
        <dbReference type="ChEBI" id="CHEBI:133367"/>
        <dbReference type="ChEBI" id="CHEBI:137498"/>
    </reaction>
    <physiologicalReaction direction="left-to-right" evidence="19">
        <dbReference type="Rhea" id="RHEA:53589"/>
    </physiologicalReaction>
</comment>
<evidence type="ECO:0000256" key="4">
    <source>
        <dbReference type="ARBA" id="ARBA00039060"/>
    </source>
</evidence>